<feature type="transmembrane region" description="Helical" evidence="10">
    <location>
        <begin position="341"/>
        <end position="363"/>
    </location>
</feature>
<gene>
    <name evidence="11" type="ORF">MSL71_42610</name>
</gene>
<dbReference type="GO" id="GO:0006811">
    <property type="term" value="P:monoatomic ion transport"/>
    <property type="evidence" value="ECO:0007669"/>
    <property type="project" value="UniProtKB-KW"/>
</dbReference>
<feature type="transmembrane region" description="Helical" evidence="10">
    <location>
        <begin position="213"/>
        <end position="239"/>
    </location>
</feature>
<protein>
    <recommendedName>
        <fullName evidence="9">Multidrug-efflux transporter</fullName>
    </recommendedName>
</protein>
<evidence type="ECO:0000256" key="3">
    <source>
        <dbReference type="ARBA" id="ARBA00022449"/>
    </source>
</evidence>
<organism evidence="11 12">
    <name type="scientific">Desulfoluna butyratoxydans</name>
    <dbReference type="NCBI Taxonomy" id="231438"/>
    <lineage>
        <taxon>Bacteria</taxon>
        <taxon>Pseudomonadati</taxon>
        <taxon>Thermodesulfobacteriota</taxon>
        <taxon>Desulfobacteria</taxon>
        <taxon>Desulfobacterales</taxon>
        <taxon>Desulfolunaceae</taxon>
        <taxon>Desulfoluna</taxon>
    </lineage>
</organism>
<feature type="transmembrane region" description="Helical" evidence="10">
    <location>
        <begin position="118"/>
        <end position="136"/>
    </location>
</feature>
<feature type="transmembrane region" description="Helical" evidence="10">
    <location>
        <begin position="412"/>
        <end position="432"/>
    </location>
</feature>
<dbReference type="GO" id="GO:0005886">
    <property type="term" value="C:plasma membrane"/>
    <property type="evidence" value="ECO:0007669"/>
    <property type="project" value="UniProtKB-SubCell"/>
</dbReference>
<dbReference type="AlphaFoldDB" id="A0A4U8YYH9"/>
<feature type="transmembrane region" description="Helical" evidence="10">
    <location>
        <begin position="6"/>
        <end position="23"/>
    </location>
</feature>
<evidence type="ECO:0000256" key="7">
    <source>
        <dbReference type="ARBA" id="ARBA00023065"/>
    </source>
</evidence>
<dbReference type="NCBIfam" id="TIGR00797">
    <property type="entry name" value="matE"/>
    <property type="match status" value="1"/>
</dbReference>
<evidence type="ECO:0000256" key="4">
    <source>
        <dbReference type="ARBA" id="ARBA00022475"/>
    </source>
</evidence>
<feature type="transmembrane region" description="Helical" evidence="10">
    <location>
        <begin position="302"/>
        <end position="321"/>
    </location>
</feature>
<dbReference type="Proteomes" id="UP000507962">
    <property type="component" value="Unassembled WGS sequence"/>
</dbReference>
<reference evidence="11 12" key="1">
    <citation type="submission" date="2019-03" db="EMBL/GenBank/DDBJ databases">
        <authorList>
            <person name="Nijsse B."/>
        </authorList>
    </citation>
    <scope>NUCLEOTIDE SEQUENCE [LARGE SCALE GENOMIC DNA]</scope>
    <source>
        <strain evidence="11">Desulfoluna butyratoxydans MSL71</strain>
    </source>
</reference>
<keyword evidence="5 10" id="KW-0812">Transmembrane</keyword>
<evidence type="ECO:0000256" key="6">
    <source>
        <dbReference type="ARBA" id="ARBA00022989"/>
    </source>
</evidence>
<proteinExistence type="predicted"/>
<feature type="transmembrane region" description="Helical" evidence="10">
    <location>
        <begin position="156"/>
        <end position="176"/>
    </location>
</feature>
<evidence type="ECO:0000256" key="5">
    <source>
        <dbReference type="ARBA" id="ARBA00022692"/>
    </source>
</evidence>
<keyword evidence="6 10" id="KW-1133">Transmembrane helix</keyword>
<evidence type="ECO:0000313" key="11">
    <source>
        <dbReference type="EMBL" id="VFQ46593.1"/>
    </source>
</evidence>
<keyword evidence="3" id="KW-0050">Antiport</keyword>
<keyword evidence="4" id="KW-1003">Cell membrane</keyword>
<dbReference type="InterPro" id="IPR048279">
    <property type="entry name" value="MdtK-like"/>
</dbReference>
<dbReference type="GO" id="GO:0015297">
    <property type="term" value="F:antiporter activity"/>
    <property type="evidence" value="ECO:0007669"/>
    <property type="project" value="UniProtKB-KW"/>
</dbReference>
<keyword evidence="8 10" id="KW-0472">Membrane</keyword>
<dbReference type="EMBL" id="CAADHO010000010">
    <property type="protein sequence ID" value="VFQ46593.1"/>
    <property type="molecule type" value="Genomic_DNA"/>
</dbReference>
<keyword evidence="2" id="KW-0813">Transport</keyword>
<feature type="transmembrane region" description="Helical" evidence="10">
    <location>
        <begin position="447"/>
        <end position="468"/>
    </location>
</feature>
<dbReference type="CDD" id="cd13131">
    <property type="entry name" value="MATE_NorM_like"/>
    <property type="match status" value="1"/>
</dbReference>
<dbReference type="PANTHER" id="PTHR43298">
    <property type="entry name" value="MULTIDRUG RESISTANCE PROTEIN NORM-RELATED"/>
    <property type="match status" value="1"/>
</dbReference>
<evidence type="ECO:0000256" key="8">
    <source>
        <dbReference type="ARBA" id="ARBA00023136"/>
    </source>
</evidence>
<sequence length="493" mass="52073">MLHAVTFIILVVMFMTLPARTSNSHGAPRSRKAEAFSIARLALPIILSQLSVAAAGFIDTMMAGHYSSNALAGAAVGGSLCFPFIIAMNGLMMAVTPITAQLTGAGRKGESGRVVRQALWLALFFSLLLFVGIRHMDPVLALMKTTDEVVPIIKGYLEGISFGFPAIAGYFVLKSYAEGIGRTKPQMIISLLTVPFNYVANDILIYGKFGLPALGGAGCGWASGLTFWLFFLLMLLYTLSSETCREGKPFAEFSLPSPAGMGELLALGLPIAGTIFMECSIFACITLFLGALGPVVVGGHQVALNFSGLVFSIPLSIGMALTIRAGHAVGARDPEGARYSCFTGCMMAMVVSLFTLSFTLGFAREIVAVYTRDPDVTAVAVDLLFLAALYQVSDSVMTTSQGALRGYKDAKVTFILTFTAYWVITLPLGYTLSMTDALVPAMGARGFWLSLIAGLTVSGLFLGVRLVMVSGRAVAAGRACRAADDAGEGRLAA</sequence>
<feature type="transmembrane region" description="Helical" evidence="10">
    <location>
        <begin position="70"/>
        <end position="98"/>
    </location>
</feature>
<accession>A0A4U8YYH9</accession>
<evidence type="ECO:0000256" key="2">
    <source>
        <dbReference type="ARBA" id="ARBA00022448"/>
    </source>
</evidence>
<feature type="transmembrane region" description="Helical" evidence="10">
    <location>
        <begin position="264"/>
        <end position="290"/>
    </location>
</feature>
<name>A0A4U8YYH9_9BACT</name>
<evidence type="ECO:0000256" key="9">
    <source>
        <dbReference type="ARBA" id="ARBA00031636"/>
    </source>
</evidence>
<evidence type="ECO:0000256" key="10">
    <source>
        <dbReference type="SAM" id="Phobius"/>
    </source>
</evidence>
<dbReference type="GO" id="GO:0042910">
    <property type="term" value="F:xenobiotic transmembrane transporter activity"/>
    <property type="evidence" value="ECO:0007669"/>
    <property type="project" value="InterPro"/>
</dbReference>
<dbReference type="Pfam" id="PF01554">
    <property type="entry name" value="MatE"/>
    <property type="match status" value="2"/>
</dbReference>
<dbReference type="InterPro" id="IPR050222">
    <property type="entry name" value="MATE_MdtK"/>
</dbReference>
<evidence type="ECO:0000256" key="1">
    <source>
        <dbReference type="ARBA" id="ARBA00004651"/>
    </source>
</evidence>
<dbReference type="PANTHER" id="PTHR43298:SF2">
    <property type="entry name" value="FMN_FAD EXPORTER YEEO-RELATED"/>
    <property type="match status" value="1"/>
</dbReference>
<dbReference type="InterPro" id="IPR002528">
    <property type="entry name" value="MATE_fam"/>
</dbReference>
<keyword evidence="7" id="KW-0406">Ion transport</keyword>
<dbReference type="PIRSF" id="PIRSF006603">
    <property type="entry name" value="DinF"/>
    <property type="match status" value="1"/>
</dbReference>
<feature type="transmembrane region" description="Helical" evidence="10">
    <location>
        <begin position="35"/>
        <end position="58"/>
    </location>
</feature>
<evidence type="ECO:0000313" key="12">
    <source>
        <dbReference type="Proteomes" id="UP000507962"/>
    </source>
</evidence>
<comment type="subcellular location">
    <subcellularLocation>
        <location evidence="1">Cell membrane</location>
        <topology evidence="1">Multi-pass membrane protein</topology>
    </subcellularLocation>
</comment>
<keyword evidence="12" id="KW-1185">Reference proteome</keyword>